<comment type="caution">
    <text evidence="2">The sequence shown here is derived from an EMBL/GenBank/DDBJ whole genome shotgun (WGS) entry which is preliminary data.</text>
</comment>
<evidence type="ECO:0000313" key="3">
    <source>
        <dbReference type="Proteomes" id="UP000646478"/>
    </source>
</evidence>
<dbReference type="Pfam" id="PF05368">
    <property type="entry name" value="NmrA"/>
    <property type="match status" value="1"/>
</dbReference>
<dbReference type="Gene3D" id="3.40.50.720">
    <property type="entry name" value="NAD(P)-binding Rossmann-like Domain"/>
    <property type="match status" value="1"/>
</dbReference>
<evidence type="ECO:0000259" key="1">
    <source>
        <dbReference type="Pfam" id="PF05368"/>
    </source>
</evidence>
<sequence length="303" mass="31760">MAYIIHGATGAQGAPLYNLLLKSGKSVLGAVRDVSNLKGQPAIKVDLGSVNSLVAAYRDADGVFIHIPLGAEAGRVQYARNIVEAIRQGRPKRVVITTSGAVIDQPDTPLQTPEDSAIAILIRGVEESGVSHAIMATRLYLENLLLPPVFKPIKLEDALRYPLAGNFAASWCSHLDVADVAARLLTDTAISGIVGVGQLPGLTGPQLADGFASALGHDVSYETIKPQEFGALISPILGAAAASGVVKFYDTLAKVPEDVIAEKTSAQRLLNIQPRTVAAWLAEKFGGSKASPSAAEVHPLVHL</sequence>
<keyword evidence="3" id="KW-1185">Reference proteome</keyword>
<accession>A0A916SF80</accession>
<evidence type="ECO:0000313" key="2">
    <source>
        <dbReference type="EMBL" id="GGA97125.1"/>
    </source>
</evidence>
<dbReference type="InterPro" id="IPR051604">
    <property type="entry name" value="Ergot_Alk_Oxidoreductase"/>
</dbReference>
<dbReference type="InterPro" id="IPR036291">
    <property type="entry name" value="NAD(P)-bd_dom_sf"/>
</dbReference>
<proteinExistence type="predicted"/>
<dbReference type="InterPro" id="IPR008030">
    <property type="entry name" value="NmrA-like"/>
</dbReference>
<name>A0A916SF80_9HYPH</name>
<dbReference type="EMBL" id="BMHH01000010">
    <property type="protein sequence ID" value="GGA97125.1"/>
    <property type="molecule type" value="Genomic_DNA"/>
</dbReference>
<reference evidence="2" key="1">
    <citation type="journal article" date="2014" name="Int. J. Syst. Evol. Microbiol.">
        <title>Complete genome sequence of Corynebacterium casei LMG S-19264T (=DSM 44701T), isolated from a smear-ripened cheese.</title>
        <authorList>
            <consortium name="US DOE Joint Genome Institute (JGI-PGF)"/>
            <person name="Walter F."/>
            <person name="Albersmeier A."/>
            <person name="Kalinowski J."/>
            <person name="Ruckert C."/>
        </authorList>
    </citation>
    <scope>NUCLEOTIDE SEQUENCE</scope>
    <source>
        <strain evidence="2">CGMCC 1.15082</strain>
    </source>
</reference>
<feature type="domain" description="NmrA-like" evidence="1">
    <location>
        <begin position="5"/>
        <end position="281"/>
    </location>
</feature>
<dbReference type="PANTHER" id="PTHR43162:SF1">
    <property type="entry name" value="PRESTALK A DIFFERENTIATION PROTEIN A"/>
    <property type="match status" value="1"/>
</dbReference>
<gene>
    <name evidence="2" type="ORF">GCM10011491_26790</name>
</gene>
<organism evidence="2 3">
    <name type="scientific">Brucella endophytica</name>
    <dbReference type="NCBI Taxonomy" id="1963359"/>
    <lineage>
        <taxon>Bacteria</taxon>
        <taxon>Pseudomonadati</taxon>
        <taxon>Pseudomonadota</taxon>
        <taxon>Alphaproteobacteria</taxon>
        <taxon>Hyphomicrobiales</taxon>
        <taxon>Brucellaceae</taxon>
        <taxon>Brucella/Ochrobactrum group</taxon>
        <taxon>Brucella</taxon>
    </lineage>
</organism>
<dbReference type="AlphaFoldDB" id="A0A916SF80"/>
<dbReference type="PANTHER" id="PTHR43162">
    <property type="match status" value="1"/>
</dbReference>
<dbReference type="SUPFAM" id="SSF51735">
    <property type="entry name" value="NAD(P)-binding Rossmann-fold domains"/>
    <property type="match status" value="1"/>
</dbReference>
<protein>
    <submittedName>
        <fullName evidence="2">Hydroxylase</fullName>
    </submittedName>
</protein>
<dbReference type="Proteomes" id="UP000646478">
    <property type="component" value="Unassembled WGS sequence"/>
</dbReference>
<dbReference type="RefSeq" id="WP_188824692.1">
    <property type="nucleotide sequence ID" value="NZ_BMHH01000010.1"/>
</dbReference>
<reference evidence="2" key="2">
    <citation type="submission" date="2020-09" db="EMBL/GenBank/DDBJ databases">
        <authorList>
            <person name="Sun Q."/>
            <person name="Zhou Y."/>
        </authorList>
    </citation>
    <scope>NUCLEOTIDE SEQUENCE</scope>
    <source>
        <strain evidence="2">CGMCC 1.15082</strain>
    </source>
</reference>